<keyword evidence="8" id="KW-1185">Reference proteome</keyword>
<sequence>MSLTSSIEDRGSIRPPAALEDRAREAYRRSELRAEHYLQELTERVRSGRYATELAEDFRVWKRSHIRPWPARLFGSRRGSEPRDYDRYIQWMDAAGKLDDYLERSVSYLYMRDLGRALDDTDTQSRVRRTAGGLKRSLLHGEQQEGMPTDGFDTAGLYRWGQQESIEDTVIWMIAKMKRVSENIPEGMNAEQAQRKLLKIIAGVVLHAREEMDEQTPKEERSRRMDEAVRLGYSYGLTYPFVDDLLDSTLLTDDEKASYSDLIRSALLTGTVPEWDAWSGAFESGHAENFALIRYIHSELGEAFEYIKGRQAGGGGSVFFEQAYVFFESQDADRNKRLEANEYTAAQLYVPVILKSSGSRLIARSVGQADKDGGFERRTFYYGIYNQLADDFADLFDDLEAGAVTPYTYYWKYRAERPDLPNPFEMYWAVIAYLIRDVYDSDPNTREVLLDRAINGLKRARQRLGIPRYEELMDMLTSGMPELNAIVQKMVKKAEDVEFFDKLLRDRMLTEMKKDREDRERFRTLLDDIRAEIEQALPIATDSPVPAVGDSLIEAANYSLAGSGKRLRPILARLVATEGYGLDEKAVRPMLTSLEYLHTASLIFDDLPSQDNADTRRGRQTLHARYDSATAELSGLLLIQQGVREQSSLQGFKAETVLALMHYSARKAEELCMGQALDLKSRGQLLSLERLNEICFYKTGVAFEACLIMPAMLANAPEAELELMKKFAYHAGIAFQIRDDLLDAEGEALNLGKPAGQDEANGSSTFVTVLGLGGAKREMWNHYCEASDAVRALPESLRFLKHLLDYLVQREK</sequence>
<comment type="cofactor">
    <cofactor evidence="1">
        <name>Mg(2+)</name>
        <dbReference type="ChEBI" id="CHEBI:18420"/>
    </cofactor>
</comment>
<gene>
    <name evidence="7" type="ORF">GCM10007362_36240</name>
</gene>
<comment type="similarity">
    <text evidence="2">Belongs to the FPP/GGPP synthase family.</text>
</comment>
<keyword evidence="4" id="KW-0479">Metal-binding</keyword>
<evidence type="ECO:0000256" key="3">
    <source>
        <dbReference type="ARBA" id="ARBA00022679"/>
    </source>
</evidence>
<keyword evidence="5" id="KW-0460">Magnesium</keyword>
<dbReference type="InterPro" id="IPR033749">
    <property type="entry name" value="Polyprenyl_synt_CS"/>
</dbReference>
<evidence type="ECO:0000313" key="7">
    <source>
        <dbReference type="EMBL" id="GGH83422.1"/>
    </source>
</evidence>
<evidence type="ECO:0008006" key="9">
    <source>
        <dbReference type="Google" id="ProtNLM"/>
    </source>
</evidence>
<dbReference type="EMBL" id="BMDD01000004">
    <property type="protein sequence ID" value="GGH83422.1"/>
    <property type="molecule type" value="Genomic_DNA"/>
</dbReference>
<dbReference type="PANTHER" id="PTHR43281">
    <property type="entry name" value="FARNESYL DIPHOSPHATE SYNTHASE"/>
    <property type="match status" value="1"/>
</dbReference>
<evidence type="ECO:0000256" key="4">
    <source>
        <dbReference type="ARBA" id="ARBA00022723"/>
    </source>
</evidence>
<organism evidence="7 8">
    <name type="scientific">Saccharibacillus endophyticus</name>
    <dbReference type="NCBI Taxonomy" id="2060666"/>
    <lineage>
        <taxon>Bacteria</taxon>
        <taxon>Bacillati</taxon>
        <taxon>Bacillota</taxon>
        <taxon>Bacilli</taxon>
        <taxon>Bacillales</taxon>
        <taxon>Paenibacillaceae</taxon>
        <taxon>Saccharibacillus</taxon>
    </lineage>
</organism>
<accession>A0ABQ2A2I0</accession>
<dbReference type="CDD" id="cd00685">
    <property type="entry name" value="Trans_IPPS_HT"/>
    <property type="match status" value="1"/>
</dbReference>
<dbReference type="InterPro" id="IPR000092">
    <property type="entry name" value="Polyprenyl_synt"/>
</dbReference>
<protein>
    <recommendedName>
        <fullName evidence="9">Geranyl transferase</fullName>
    </recommendedName>
</protein>
<proteinExistence type="inferred from homology"/>
<dbReference type="Proteomes" id="UP000605427">
    <property type="component" value="Unassembled WGS sequence"/>
</dbReference>
<dbReference type="PROSITE" id="PS00723">
    <property type="entry name" value="POLYPRENYL_SYNTHASE_1"/>
    <property type="match status" value="1"/>
</dbReference>
<evidence type="ECO:0000256" key="6">
    <source>
        <dbReference type="ARBA" id="ARBA00023229"/>
    </source>
</evidence>
<comment type="caution">
    <text evidence="7">The sequence shown here is derived from an EMBL/GenBank/DDBJ whole genome shotgun (WGS) entry which is preliminary data.</text>
</comment>
<dbReference type="Gene3D" id="1.10.600.10">
    <property type="entry name" value="Farnesyl Diphosphate Synthase"/>
    <property type="match status" value="1"/>
</dbReference>
<evidence type="ECO:0000256" key="1">
    <source>
        <dbReference type="ARBA" id="ARBA00001946"/>
    </source>
</evidence>
<evidence type="ECO:0000256" key="5">
    <source>
        <dbReference type="ARBA" id="ARBA00022842"/>
    </source>
</evidence>
<evidence type="ECO:0000313" key="8">
    <source>
        <dbReference type="Proteomes" id="UP000605427"/>
    </source>
</evidence>
<name>A0ABQ2A2I0_9BACL</name>
<reference evidence="8" key="1">
    <citation type="journal article" date="2019" name="Int. J. Syst. Evol. Microbiol.">
        <title>The Global Catalogue of Microorganisms (GCM) 10K type strain sequencing project: providing services to taxonomists for standard genome sequencing and annotation.</title>
        <authorList>
            <consortium name="The Broad Institute Genomics Platform"/>
            <consortium name="The Broad Institute Genome Sequencing Center for Infectious Disease"/>
            <person name="Wu L."/>
            <person name="Ma J."/>
        </authorList>
    </citation>
    <scope>NUCLEOTIDE SEQUENCE [LARGE SCALE GENOMIC DNA]</scope>
    <source>
        <strain evidence="8">CCM 8702</strain>
    </source>
</reference>
<evidence type="ECO:0000256" key="2">
    <source>
        <dbReference type="ARBA" id="ARBA00006706"/>
    </source>
</evidence>
<dbReference type="RefSeq" id="WP_172246057.1">
    <property type="nucleotide sequence ID" value="NZ_BMDD01000004.1"/>
</dbReference>
<keyword evidence="3" id="KW-0808">Transferase</keyword>
<dbReference type="SFLD" id="SFLDS00005">
    <property type="entry name" value="Isoprenoid_Synthase_Type_I"/>
    <property type="match status" value="1"/>
</dbReference>
<keyword evidence="6" id="KW-0414">Isoprene biosynthesis</keyword>
<dbReference type="SUPFAM" id="SSF48576">
    <property type="entry name" value="Terpenoid synthases"/>
    <property type="match status" value="1"/>
</dbReference>
<dbReference type="InterPro" id="IPR008949">
    <property type="entry name" value="Isoprenoid_synthase_dom_sf"/>
</dbReference>
<dbReference type="Pfam" id="PF00348">
    <property type="entry name" value="polyprenyl_synt"/>
    <property type="match status" value="1"/>
</dbReference>
<dbReference type="PANTHER" id="PTHR43281:SF1">
    <property type="entry name" value="FARNESYL DIPHOSPHATE SYNTHASE"/>
    <property type="match status" value="1"/>
</dbReference>